<proteinExistence type="predicted"/>
<dbReference type="AlphaFoldDB" id="A0A8B7MZM8"/>
<evidence type="ECO:0000256" key="5">
    <source>
        <dbReference type="SAM" id="MobiDB-lite"/>
    </source>
</evidence>
<evidence type="ECO:0000259" key="6">
    <source>
        <dbReference type="PROSITE" id="PS50089"/>
    </source>
</evidence>
<dbReference type="GeneID" id="108664851"/>
<feature type="region of interest" description="Disordered" evidence="5">
    <location>
        <begin position="1"/>
        <end position="24"/>
    </location>
</feature>
<keyword evidence="7" id="KW-1185">Reference proteome</keyword>
<feature type="coiled-coil region" evidence="4">
    <location>
        <begin position="1030"/>
        <end position="1107"/>
    </location>
</feature>
<accession>A0A8B7MZM8</accession>
<organism evidence="7 8">
    <name type="scientific">Hyalella azteca</name>
    <name type="common">Amphipod</name>
    <dbReference type="NCBI Taxonomy" id="294128"/>
    <lineage>
        <taxon>Eukaryota</taxon>
        <taxon>Metazoa</taxon>
        <taxon>Ecdysozoa</taxon>
        <taxon>Arthropoda</taxon>
        <taxon>Crustacea</taxon>
        <taxon>Multicrustacea</taxon>
        <taxon>Malacostraca</taxon>
        <taxon>Eumalacostraca</taxon>
        <taxon>Peracarida</taxon>
        <taxon>Amphipoda</taxon>
        <taxon>Senticaudata</taxon>
        <taxon>Talitrida</taxon>
        <taxon>Talitroidea</taxon>
        <taxon>Hyalellidae</taxon>
        <taxon>Hyalella</taxon>
    </lineage>
</organism>
<evidence type="ECO:0000256" key="1">
    <source>
        <dbReference type="ARBA" id="ARBA00022771"/>
    </source>
</evidence>
<feature type="region of interest" description="Disordered" evidence="5">
    <location>
        <begin position="318"/>
        <end position="356"/>
    </location>
</feature>
<dbReference type="Proteomes" id="UP000694843">
    <property type="component" value="Unplaced"/>
</dbReference>
<evidence type="ECO:0000256" key="3">
    <source>
        <dbReference type="PROSITE-ProRule" id="PRU00175"/>
    </source>
</evidence>
<keyword evidence="1 3" id="KW-0479">Metal-binding</keyword>
<name>A0A8B7MZM8_HYAAZ</name>
<evidence type="ECO:0000313" key="8">
    <source>
        <dbReference type="RefSeq" id="XP_018007032.1"/>
    </source>
</evidence>
<dbReference type="PROSITE" id="PS50089">
    <property type="entry name" value="ZF_RING_2"/>
    <property type="match status" value="1"/>
</dbReference>
<feature type="compositionally biased region" description="Basic and acidic residues" evidence="5">
    <location>
        <begin position="871"/>
        <end position="885"/>
    </location>
</feature>
<dbReference type="RefSeq" id="XP_018007032.1">
    <property type="nucleotide sequence ID" value="XM_018151543.2"/>
</dbReference>
<keyword evidence="2" id="KW-0862">Zinc</keyword>
<feature type="compositionally biased region" description="Polar residues" evidence="5">
    <location>
        <begin position="853"/>
        <end position="868"/>
    </location>
</feature>
<dbReference type="KEGG" id="hazt:108664851"/>
<dbReference type="SUPFAM" id="SSF57850">
    <property type="entry name" value="RING/U-box"/>
    <property type="match status" value="1"/>
</dbReference>
<feature type="region of interest" description="Disordered" evidence="5">
    <location>
        <begin position="224"/>
        <end position="273"/>
    </location>
</feature>
<feature type="compositionally biased region" description="Basic and acidic residues" evidence="5">
    <location>
        <begin position="243"/>
        <end position="273"/>
    </location>
</feature>
<gene>
    <name evidence="8" type="primary">LOC108664851</name>
</gene>
<feature type="compositionally biased region" description="Low complexity" evidence="5">
    <location>
        <begin position="160"/>
        <end position="177"/>
    </location>
</feature>
<reference evidence="8" key="1">
    <citation type="submission" date="2025-08" db="UniProtKB">
        <authorList>
            <consortium name="RefSeq"/>
        </authorList>
    </citation>
    <scope>IDENTIFICATION</scope>
    <source>
        <tissue evidence="8">Whole organism</tissue>
    </source>
</reference>
<feature type="compositionally biased region" description="Low complexity" evidence="5">
    <location>
        <begin position="930"/>
        <end position="947"/>
    </location>
</feature>
<feature type="region of interest" description="Disordered" evidence="5">
    <location>
        <begin position="842"/>
        <end position="958"/>
    </location>
</feature>
<protein>
    <submittedName>
        <fullName evidence="8">Uncharacterized protein LOC108664851</fullName>
    </submittedName>
</protein>
<feature type="compositionally biased region" description="Low complexity" evidence="5">
    <location>
        <begin position="321"/>
        <end position="330"/>
    </location>
</feature>
<evidence type="ECO:0000256" key="4">
    <source>
        <dbReference type="SAM" id="Coils"/>
    </source>
</evidence>
<dbReference type="GO" id="GO:0008270">
    <property type="term" value="F:zinc ion binding"/>
    <property type="evidence" value="ECO:0007669"/>
    <property type="project" value="UniProtKB-KW"/>
</dbReference>
<evidence type="ECO:0000313" key="7">
    <source>
        <dbReference type="Proteomes" id="UP000694843"/>
    </source>
</evidence>
<feature type="region of interest" description="Disordered" evidence="5">
    <location>
        <begin position="146"/>
        <end position="179"/>
    </location>
</feature>
<dbReference type="InterPro" id="IPR001841">
    <property type="entry name" value="Znf_RING"/>
</dbReference>
<feature type="compositionally biased region" description="Low complexity" evidence="5">
    <location>
        <begin position="887"/>
        <end position="916"/>
    </location>
</feature>
<sequence length="1178" mass="133623">MDKPEKIKKTTSIPTRIPSVKTPTSKACHSSLAAEVGEEACAAARRRRCTMSVDRSLFIRPHERPSSLALKSKKASSSLVVSIGSPSLALPSRPSSRIPLSNVSSPLTPSLEWHYSSTEEQSSSRSPEKRTLSSTSVEWLPFLLSEGKSSSDSPGVDWPSTTSQSGGRGSSQAISSGDEVAPTIKSVEENRQSIAPESLKSPNLTALLEKPVSVVPDEVLTSNEQEDAPLDHDEVATQPSSQDAKELFRTVEEIRSESESEEGGSRRQLKERDETALRQSIFRALVLLPSAAASVVTGNRSSENILPAVDSPRLVTIPTESSAPISSDSTSPRDGATSSSRTESPHVSDVDQVSTRRENVHPAYETIHPSTRAPFAASFIGSKSKLRSLVDIYVDMADENPPANLWEFYFMVKECRLEKIEHFTPEETRDVLILFSFCLLYNLFMLKSRKEILISDKELSNMSNHISKINKRLFKFRRSQAIKAEDRKRNIRITSCINELLTFLKGRQPCYDHLRDVMTPELTRDDEKPQKGFFYHSALFRQFPQNDLCFLYKLHRIMSESRSINNIVELGLKLILNEKGKKKVATTEPDDDPFHCMTFHDLSREVIDIYLHALRASMLLSVGEDLFLSDQLTFESRELCHVLDVATEALVTNIYGNENFFFAVMRRHETIRNFCINVFSFKRENVFSNSRPISNLWQKLLSFSSPNDLKRAVLNQLCCICHSENAVAENAFTIFDNCEHIICNNCRDFLIRGNECPACKVHVTSYTTFSAYRRYYHARLQPSMYEKTANNVLQFQFKRKDGKTVKPVRPRRYEDERAEEGLIGRVRIDPLLRRNWQEAVRLPRRIGPRTPPEGSQSPPDARRGSQSPPAARRDSQLPPAARRDSQSPPAARRGSQSPPSPPAARRGSQSPPAARRGSQSPPAARRGSQSPPAARRSTSPSCPTSPARKIEKLLPATPPSRQALISSLASPAHRPKVNSKLEPLSGAKIKVLSTFGFSRRISPVSRRRRISRIDEDEDVSSRRTLSGEWVRVLEQRVRMQEREVLEERMQVQEVLLKREVLEERVQVQEREERVQEGEVLEERMQVLEEQVQKRKVLEEGMQVLEREGRVQEREGRVQEREGRVQEREGRVQEREGRVQEREERMMVALKEQVEVQWRIQMRTSIWAHYSTCSNPRTE</sequence>
<feature type="domain" description="RING-type" evidence="6">
    <location>
        <begin position="718"/>
        <end position="760"/>
    </location>
</feature>
<keyword evidence="1 3" id="KW-0863">Zinc-finger</keyword>
<feature type="compositionally biased region" description="Basic and acidic residues" evidence="5">
    <location>
        <begin position="343"/>
        <end position="356"/>
    </location>
</feature>
<evidence type="ECO:0000256" key="2">
    <source>
        <dbReference type="ARBA" id="ARBA00022833"/>
    </source>
</evidence>
<keyword evidence="4" id="KW-0175">Coiled coil</keyword>